<comment type="caution">
    <text evidence="2">The sequence shown here is derived from an EMBL/GenBank/DDBJ whole genome shotgun (WGS) entry which is preliminary data.</text>
</comment>
<dbReference type="InterPro" id="IPR029058">
    <property type="entry name" value="AB_hydrolase_fold"/>
</dbReference>
<dbReference type="SUPFAM" id="SSF53474">
    <property type="entry name" value="alpha/beta-Hydrolases"/>
    <property type="match status" value="1"/>
</dbReference>
<proteinExistence type="predicted"/>
<evidence type="ECO:0000313" key="2">
    <source>
        <dbReference type="EMBL" id="PZQ46365.1"/>
    </source>
</evidence>
<accession>A0A2W5N6I2</accession>
<dbReference type="InterPro" id="IPR000073">
    <property type="entry name" value="AB_hydrolase_1"/>
</dbReference>
<keyword evidence="2" id="KW-0378">Hydrolase</keyword>
<dbReference type="EMBL" id="QFPW01000026">
    <property type="protein sequence ID" value="PZQ46365.1"/>
    <property type="molecule type" value="Genomic_DNA"/>
</dbReference>
<gene>
    <name evidence="2" type="ORF">DI556_20475</name>
</gene>
<dbReference type="Pfam" id="PF00561">
    <property type="entry name" value="Abhydrolase_1"/>
    <property type="match status" value="1"/>
</dbReference>
<evidence type="ECO:0000259" key="1">
    <source>
        <dbReference type="Pfam" id="PF00561"/>
    </source>
</evidence>
<dbReference type="PANTHER" id="PTHR43798">
    <property type="entry name" value="MONOACYLGLYCEROL LIPASE"/>
    <property type="match status" value="1"/>
</dbReference>
<organism evidence="2 3">
    <name type="scientific">Rhodovulum sulfidophilum</name>
    <name type="common">Rhodobacter sulfidophilus</name>
    <dbReference type="NCBI Taxonomy" id="35806"/>
    <lineage>
        <taxon>Bacteria</taxon>
        <taxon>Pseudomonadati</taxon>
        <taxon>Pseudomonadota</taxon>
        <taxon>Alphaproteobacteria</taxon>
        <taxon>Rhodobacterales</taxon>
        <taxon>Paracoccaceae</taxon>
        <taxon>Rhodovulum</taxon>
    </lineage>
</organism>
<name>A0A2W5N6I2_RHOSU</name>
<dbReference type="GO" id="GO:0016787">
    <property type="term" value="F:hydrolase activity"/>
    <property type="evidence" value="ECO:0007669"/>
    <property type="project" value="UniProtKB-KW"/>
</dbReference>
<dbReference type="Gene3D" id="3.40.50.1820">
    <property type="entry name" value="alpha/beta hydrolase"/>
    <property type="match status" value="1"/>
</dbReference>
<dbReference type="GO" id="GO:0016020">
    <property type="term" value="C:membrane"/>
    <property type="evidence" value="ECO:0007669"/>
    <property type="project" value="TreeGrafter"/>
</dbReference>
<dbReference type="InterPro" id="IPR050266">
    <property type="entry name" value="AB_hydrolase_sf"/>
</dbReference>
<dbReference type="Proteomes" id="UP000249185">
    <property type="component" value="Unassembled WGS sequence"/>
</dbReference>
<evidence type="ECO:0000313" key="3">
    <source>
        <dbReference type="Proteomes" id="UP000249185"/>
    </source>
</evidence>
<dbReference type="PANTHER" id="PTHR43798:SF33">
    <property type="entry name" value="HYDROLASE, PUTATIVE (AFU_ORTHOLOGUE AFUA_2G14860)-RELATED"/>
    <property type="match status" value="1"/>
</dbReference>
<reference evidence="2 3" key="1">
    <citation type="submission" date="2017-08" db="EMBL/GenBank/DDBJ databases">
        <title>Infants hospitalized years apart are colonized by the same room-sourced microbial strains.</title>
        <authorList>
            <person name="Brooks B."/>
            <person name="Olm M.R."/>
            <person name="Firek B.A."/>
            <person name="Baker R."/>
            <person name="Thomas B.C."/>
            <person name="Morowitz M.J."/>
            <person name="Banfield J.F."/>
        </authorList>
    </citation>
    <scope>NUCLEOTIDE SEQUENCE [LARGE SCALE GENOMIC DNA]</scope>
    <source>
        <strain evidence="2">S2_005_002_R2_34</strain>
    </source>
</reference>
<dbReference type="AlphaFoldDB" id="A0A2W5N6I2"/>
<protein>
    <submittedName>
        <fullName evidence="2">Alpha/beta hydrolase</fullName>
    </submittedName>
</protein>
<sequence length="259" mass="27789">MAWIEIGGGLLRYRYRAGQGPCLVLLHEMGGSIESWDLVLPRLPADRACLVPEMRGMGVSERVKGALSFADLARDLRDLLDALGLDEPVVLSGCAVGGGVALQFALDFPDRAAGVVPLDPALDTRPEAVTALLGIADRMEAEGPRGLESLLLDRTYPESYRARDPEHFAQVRGRWMANDPRSFAAYLRMLAHTDLFPRLPSLACPVVLGSGVDDVLRPPAYVARVASAIPGARIVELKAAHHVPDQAPEAVADLIAAMA</sequence>
<dbReference type="PRINTS" id="PR00111">
    <property type="entry name" value="ABHYDROLASE"/>
</dbReference>
<feature type="domain" description="AB hydrolase-1" evidence="1">
    <location>
        <begin position="22"/>
        <end position="242"/>
    </location>
</feature>